<evidence type="ECO:0000256" key="1">
    <source>
        <dbReference type="ARBA" id="ARBA00008361"/>
    </source>
</evidence>
<evidence type="ECO:0000256" key="3">
    <source>
        <dbReference type="ARBA" id="ARBA00022679"/>
    </source>
</evidence>
<dbReference type="AlphaFoldDB" id="A0A1M5I5B3"/>
<keyword evidence="2 5" id="KW-0489">Methyltransferase</keyword>
<evidence type="ECO:0000259" key="4">
    <source>
        <dbReference type="Pfam" id="PF08241"/>
    </source>
</evidence>
<gene>
    <name evidence="5" type="ORF">SAMN05444008_1223</name>
</gene>
<reference evidence="5 6" key="1">
    <citation type="submission" date="2016-11" db="EMBL/GenBank/DDBJ databases">
        <authorList>
            <person name="Jaros S."/>
            <person name="Januszkiewicz K."/>
            <person name="Wedrychowicz H."/>
        </authorList>
    </citation>
    <scope>NUCLEOTIDE SEQUENCE [LARGE SCALE GENOMIC DNA]</scope>
    <source>
        <strain evidence="5 6">DSM 26897</strain>
    </source>
</reference>
<sequence>MKDLFSGHSAQYAQYRPGYPPELFQWLADSLPAQKTAWDCGTGNGQVATLLAPHFEQVFATDISSEQLAQAPKVANITYSQQPAEHTNIQDLSIDLVTVAQAIHWFDLTAFFTEVNRVARPGARLLVLGYGLLQVNENIDALIKQLYTQVLGPYWAHERRLIDEGYKSIPFPFTELTLPQFPNLYQWNLQHLLDYLRTWSAVKQYQKVNGTDPVTIMKADFSKAWGPGATATISFPLIGRLGVIDGL</sequence>
<dbReference type="InterPro" id="IPR051052">
    <property type="entry name" value="Diverse_substrate_MTase"/>
</dbReference>
<comment type="similarity">
    <text evidence="1">Belongs to the methyltransferase superfamily.</text>
</comment>
<keyword evidence="6" id="KW-1185">Reference proteome</keyword>
<dbReference type="OrthoDB" id="9797252at2"/>
<dbReference type="InterPro" id="IPR029063">
    <property type="entry name" value="SAM-dependent_MTases_sf"/>
</dbReference>
<dbReference type="GO" id="GO:0008757">
    <property type="term" value="F:S-adenosylmethionine-dependent methyltransferase activity"/>
    <property type="evidence" value="ECO:0007669"/>
    <property type="project" value="InterPro"/>
</dbReference>
<feature type="domain" description="Methyltransferase type 11" evidence="4">
    <location>
        <begin position="39"/>
        <end position="126"/>
    </location>
</feature>
<dbReference type="RefSeq" id="WP_073047782.1">
    <property type="nucleotide sequence ID" value="NZ_FQUO01000022.1"/>
</dbReference>
<dbReference type="PANTHER" id="PTHR44942:SF4">
    <property type="entry name" value="METHYLTRANSFERASE TYPE 11 DOMAIN-CONTAINING PROTEIN"/>
    <property type="match status" value="1"/>
</dbReference>
<evidence type="ECO:0000313" key="5">
    <source>
        <dbReference type="EMBL" id="SHG23475.1"/>
    </source>
</evidence>
<protein>
    <submittedName>
        <fullName evidence="5">Methyltransferase domain-containing protein</fullName>
    </submittedName>
</protein>
<dbReference type="PANTHER" id="PTHR44942">
    <property type="entry name" value="METHYLTRANSF_11 DOMAIN-CONTAINING PROTEIN"/>
    <property type="match status" value="1"/>
</dbReference>
<name>A0A1M5I5B3_9BACT</name>
<keyword evidence="3 5" id="KW-0808">Transferase</keyword>
<dbReference type="SUPFAM" id="SSF53335">
    <property type="entry name" value="S-adenosyl-L-methionine-dependent methyltransferases"/>
    <property type="match status" value="1"/>
</dbReference>
<dbReference type="Pfam" id="PF08241">
    <property type="entry name" value="Methyltransf_11"/>
    <property type="match status" value="1"/>
</dbReference>
<dbReference type="CDD" id="cd02440">
    <property type="entry name" value="AdoMet_MTases"/>
    <property type="match status" value="1"/>
</dbReference>
<dbReference type="STRING" id="1302690.BUE76_15755"/>
<proteinExistence type="inferred from homology"/>
<dbReference type="GO" id="GO:0032259">
    <property type="term" value="P:methylation"/>
    <property type="evidence" value="ECO:0007669"/>
    <property type="project" value="UniProtKB-KW"/>
</dbReference>
<organism evidence="5 6">
    <name type="scientific">Cnuella takakiae</name>
    <dbReference type="NCBI Taxonomy" id="1302690"/>
    <lineage>
        <taxon>Bacteria</taxon>
        <taxon>Pseudomonadati</taxon>
        <taxon>Bacteroidota</taxon>
        <taxon>Chitinophagia</taxon>
        <taxon>Chitinophagales</taxon>
        <taxon>Chitinophagaceae</taxon>
        <taxon>Cnuella</taxon>
    </lineage>
</organism>
<evidence type="ECO:0000313" key="6">
    <source>
        <dbReference type="Proteomes" id="UP000184368"/>
    </source>
</evidence>
<evidence type="ECO:0000256" key="2">
    <source>
        <dbReference type="ARBA" id="ARBA00022603"/>
    </source>
</evidence>
<dbReference type="InterPro" id="IPR013216">
    <property type="entry name" value="Methyltransf_11"/>
</dbReference>
<dbReference type="EMBL" id="FQUO01000022">
    <property type="protein sequence ID" value="SHG23475.1"/>
    <property type="molecule type" value="Genomic_DNA"/>
</dbReference>
<dbReference type="Proteomes" id="UP000184368">
    <property type="component" value="Unassembled WGS sequence"/>
</dbReference>
<dbReference type="Gene3D" id="3.40.50.150">
    <property type="entry name" value="Vaccinia Virus protein VP39"/>
    <property type="match status" value="1"/>
</dbReference>
<accession>A0A1M5I5B3</accession>